<dbReference type="AlphaFoldDB" id="A0A3N4I548"/>
<evidence type="ECO:0000313" key="2">
    <source>
        <dbReference type="EMBL" id="RPA81213.1"/>
    </source>
</evidence>
<sequence>MTPKGSLEETIPTIQPSSLQFLTLPTEIRLEVFTHCSAFTLLHLSHSSSQLYYEINKHASIINRSYGYCHSDPTKHRNKLNINDIARLETAGSSEEQSLKEWQLFRRLYYVPNANGLDWAACRFCCRLFPAQNFIFLGLDVYTVIAPCYRKLLEAYMRWNTPDRFAVEETLEVVEFLCDSCLYEEFPGLMAVE</sequence>
<dbReference type="Pfam" id="PF00646">
    <property type="entry name" value="F-box"/>
    <property type="match status" value="1"/>
</dbReference>
<reference evidence="2 3" key="1">
    <citation type="journal article" date="2018" name="Nat. Ecol. Evol.">
        <title>Pezizomycetes genomes reveal the molecular basis of ectomycorrhizal truffle lifestyle.</title>
        <authorList>
            <person name="Murat C."/>
            <person name="Payen T."/>
            <person name="Noel B."/>
            <person name="Kuo A."/>
            <person name="Morin E."/>
            <person name="Chen J."/>
            <person name="Kohler A."/>
            <person name="Krizsan K."/>
            <person name="Balestrini R."/>
            <person name="Da Silva C."/>
            <person name="Montanini B."/>
            <person name="Hainaut M."/>
            <person name="Levati E."/>
            <person name="Barry K.W."/>
            <person name="Belfiori B."/>
            <person name="Cichocki N."/>
            <person name="Clum A."/>
            <person name="Dockter R.B."/>
            <person name="Fauchery L."/>
            <person name="Guy J."/>
            <person name="Iotti M."/>
            <person name="Le Tacon F."/>
            <person name="Lindquist E.A."/>
            <person name="Lipzen A."/>
            <person name="Malagnac F."/>
            <person name="Mello A."/>
            <person name="Molinier V."/>
            <person name="Miyauchi S."/>
            <person name="Poulain J."/>
            <person name="Riccioni C."/>
            <person name="Rubini A."/>
            <person name="Sitrit Y."/>
            <person name="Splivallo R."/>
            <person name="Traeger S."/>
            <person name="Wang M."/>
            <person name="Zifcakova L."/>
            <person name="Wipf D."/>
            <person name="Zambonelli A."/>
            <person name="Paolocci F."/>
            <person name="Nowrousian M."/>
            <person name="Ottonello S."/>
            <person name="Baldrian P."/>
            <person name="Spatafora J.W."/>
            <person name="Henrissat B."/>
            <person name="Nagy L.G."/>
            <person name="Aury J.M."/>
            <person name="Wincker P."/>
            <person name="Grigoriev I.V."/>
            <person name="Bonfante P."/>
            <person name="Martin F.M."/>
        </authorList>
    </citation>
    <scope>NUCLEOTIDE SEQUENCE [LARGE SCALE GENOMIC DNA]</scope>
    <source>
        <strain evidence="2 3">RN42</strain>
    </source>
</reference>
<dbReference type="InterPro" id="IPR001810">
    <property type="entry name" value="F-box_dom"/>
</dbReference>
<accession>A0A3N4I548</accession>
<evidence type="ECO:0000313" key="3">
    <source>
        <dbReference type="Proteomes" id="UP000275078"/>
    </source>
</evidence>
<gene>
    <name evidence="2" type="ORF">BJ508DRAFT_326598</name>
</gene>
<name>A0A3N4I548_ASCIM</name>
<dbReference type="Proteomes" id="UP000275078">
    <property type="component" value="Unassembled WGS sequence"/>
</dbReference>
<dbReference type="EMBL" id="ML119681">
    <property type="protein sequence ID" value="RPA81213.1"/>
    <property type="molecule type" value="Genomic_DNA"/>
</dbReference>
<feature type="domain" description="F-box" evidence="1">
    <location>
        <begin position="21"/>
        <end position="55"/>
    </location>
</feature>
<keyword evidence="3" id="KW-1185">Reference proteome</keyword>
<evidence type="ECO:0000259" key="1">
    <source>
        <dbReference type="Pfam" id="PF00646"/>
    </source>
</evidence>
<protein>
    <recommendedName>
        <fullName evidence="1">F-box domain-containing protein</fullName>
    </recommendedName>
</protein>
<proteinExistence type="predicted"/>
<organism evidence="2 3">
    <name type="scientific">Ascobolus immersus RN42</name>
    <dbReference type="NCBI Taxonomy" id="1160509"/>
    <lineage>
        <taxon>Eukaryota</taxon>
        <taxon>Fungi</taxon>
        <taxon>Dikarya</taxon>
        <taxon>Ascomycota</taxon>
        <taxon>Pezizomycotina</taxon>
        <taxon>Pezizomycetes</taxon>
        <taxon>Pezizales</taxon>
        <taxon>Ascobolaceae</taxon>
        <taxon>Ascobolus</taxon>
    </lineage>
</organism>